<dbReference type="Pfam" id="PF00041">
    <property type="entry name" value="fn3"/>
    <property type="match status" value="2"/>
</dbReference>
<organism evidence="2 3">
    <name type="scientific">Galemys pyrenaicus</name>
    <name type="common">Iberian desman</name>
    <name type="synonym">Pyrenean desman</name>
    <dbReference type="NCBI Taxonomy" id="202257"/>
    <lineage>
        <taxon>Eukaryota</taxon>
        <taxon>Metazoa</taxon>
        <taxon>Chordata</taxon>
        <taxon>Craniata</taxon>
        <taxon>Vertebrata</taxon>
        <taxon>Euteleostomi</taxon>
        <taxon>Mammalia</taxon>
        <taxon>Eutheria</taxon>
        <taxon>Laurasiatheria</taxon>
        <taxon>Eulipotyphla</taxon>
        <taxon>Talpidae</taxon>
        <taxon>Galemys</taxon>
    </lineage>
</organism>
<dbReference type="FunFam" id="2.60.40.10:FF:001379">
    <property type="entry name" value="Usherin"/>
    <property type="match status" value="1"/>
</dbReference>
<comment type="caution">
    <text evidence="2">The sequence shown here is derived from an EMBL/GenBank/DDBJ whole genome shotgun (WGS) entry which is preliminary data.</text>
</comment>
<evidence type="ECO:0000313" key="2">
    <source>
        <dbReference type="EMBL" id="KAG8518223.1"/>
    </source>
</evidence>
<dbReference type="FunFam" id="2.60.40.10:FF:001037">
    <property type="entry name" value="Usherin"/>
    <property type="match status" value="1"/>
</dbReference>
<feature type="domain" description="Fibronectin type-III" evidence="1">
    <location>
        <begin position="97"/>
        <end position="183"/>
    </location>
</feature>
<dbReference type="InterPro" id="IPR013783">
    <property type="entry name" value="Ig-like_fold"/>
</dbReference>
<feature type="domain" description="Fibronectin type-III" evidence="1">
    <location>
        <begin position="1348"/>
        <end position="1437"/>
    </location>
</feature>
<proteinExistence type="predicted"/>
<dbReference type="SMART" id="SM00060">
    <property type="entry name" value="FN3"/>
    <property type="match status" value="10"/>
</dbReference>
<feature type="domain" description="Fibronectin type-III" evidence="1">
    <location>
        <begin position="1529"/>
        <end position="1620"/>
    </location>
</feature>
<dbReference type="OrthoDB" id="5984158at2759"/>
<reference evidence="2" key="1">
    <citation type="journal article" date="2021" name="Evol. Appl.">
        <title>The genome of the Pyrenean desman and the effects of bottlenecks and inbreeding on the genomic landscape of an endangered species.</title>
        <authorList>
            <person name="Escoda L."/>
            <person name="Castresana J."/>
        </authorList>
    </citation>
    <scope>NUCLEOTIDE SEQUENCE</scope>
    <source>
        <strain evidence="2">IBE-C5619</strain>
    </source>
</reference>
<dbReference type="FunFam" id="2.60.40.10:FF:000819">
    <property type="entry name" value="Usherin"/>
    <property type="match status" value="1"/>
</dbReference>
<feature type="domain" description="Fibronectin type-III" evidence="1">
    <location>
        <begin position="1621"/>
        <end position="1721"/>
    </location>
</feature>
<dbReference type="InterPro" id="IPR003961">
    <property type="entry name" value="FN3_dom"/>
</dbReference>
<dbReference type="SUPFAM" id="SSF49265">
    <property type="entry name" value="Fibronectin type III"/>
    <property type="match status" value="9"/>
</dbReference>
<dbReference type="FunFam" id="2.60.40.10:FF:001173">
    <property type="entry name" value="Usherin"/>
    <property type="match status" value="1"/>
</dbReference>
<feature type="non-terminal residue" evidence="2">
    <location>
        <position position="1776"/>
    </location>
</feature>
<dbReference type="InterPro" id="IPR050713">
    <property type="entry name" value="RTP_Phos/Ushers"/>
</dbReference>
<dbReference type="PANTHER" id="PTHR46957">
    <property type="entry name" value="CYTOKINE RECEPTOR"/>
    <property type="match status" value="1"/>
</dbReference>
<dbReference type="Proteomes" id="UP000700334">
    <property type="component" value="Unassembled WGS sequence"/>
</dbReference>
<evidence type="ECO:0000313" key="3">
    <source>
        <dbReference type="Proteomes" id="UP000700334"/>
    </source>
</evidence>
<evidence type="ECO:0000259" key="1">
    <source>
        <dbReference type="PROSITE" id="PS50853"/>
    </source>
</evidence>
<feature type="non-terminal residue" evidence="2">
    <location>
        <position position="1"/>
    </location>
</feature>
<feature type="domain" description="Fibronectin type-III" evidence="1">
    <location>
        <begin position="287"/>
        <end position="382"/>
    </location>
</feature>
<protein>
    <submittedName>
        <fullName evidence="2">Usherin</fullName>
    </submittedName>
</protein>
<name>A0A8J6ABX0_GALPY</name>
<dbReference type="Gene3D" id="2.60.40.10">
    <property type="entry name" value="Immunoglobulins"/>
    <property type="match status" value="8"/>
</dbReference>
<dbReference type="EMBL" id="JAGFMF010011638">
    <property type="protein sequence ID" value="KAG8518223.1"/>
    <property type="molecule type" value="Genomic_DNA"/>
</dbReference>
<dbReference type="FunFam" id="2.60.40.10:FF:001255">
    <property type="entry name" value="usherin"/>
    <property type="match status" value="1"/>
</dbReference>
<feature type="domain" description="Fibronectin type-III" evidence="1">
    <location>
        <begin position="1723"/>
        <end position="1776"/>
    </location>
</feature>
<dbReference type="PANTHER" id="PTHR46957:SF7">
    <property type="entry name" value="USHERIN"/>
    <property type="match status" value="1"/>
</dbReference>
<feature type="domain" description="Fibronectin type-III" evidence="1">
    <location>
        <begin position="3"/>
        <end position="96"/>
    </location>
</feature>
<feature type="domain" description="Fibronectin type-III" evidence="1">
    <location>
        <begin position="385"/>
        <end position="490"/>
    </location>
</feature>
<feature type="domain" description="Fibronectin type-III" evidence="1">
    <location>
        <begin position="184"/>
        <end position="283"/>
    </location>
</feature>
<sequence length="1776" mass="195770">PDGVLPPRLSSAAPASLQVVWSTPALNHAPGFPTDQFQMRPGHPMRGFLELFSNPSASLRALQLYTEYELWLVAASGFSSARSPWVLSMTTEDRPGPTETPILLGMNSRMMLMTWQHPLQRNGVTTHYNICQHDHFHLTSGNVTICTVAQLCPHTAYEFQVKASNAKGCSLSPESQTVWTLPAVPEGIPAPEMSSGAPTRVILSWKLPTQPNDLVDNFATERRGQRKTGVTRLMTLPRSHPMRFIDKTSALSLRTRFKHRILVSPLNGGADSSAWADVTTRPSRPAGVQPPSVQVQGPEAAKVTWNPQLIQNGAVLSYEICMPDPHVTISSVNATASVFSHVLVHSKPFMNDSVSVVSCSVGNRYLGGCTEHLSAQITTQPALLQHVNPLLVILISESYVGISCQPPLRPKGPNLRYELLRCKIQQPLASNPPEDLNLWHNIYSGTRWFYEDKGLSRFTTYECKVFVHSSVGFTPSPEVSVTVLVRLPERGANHLRASVLNHRVMDESWARPQKPQHGFRDASSFFTATPFEYQNVYAFQDLQGDVEYYTLFWNSATSNESLRILPDVNSNVIGHLNPNTEYRIFISVFSGVHSINSDVLRATTCDGEPQGMLPPEVVIIHSTAVRVIWTSPSNSNGVVTEYSVYVNNKLYKTGMNAPGPFILRDLSPFTICDIQGEVCTIHACVRSNEIQISNAEDVPSSMPTPTIGGITSRCLLIDWMSPGKPDGIILGYDRLQKTWHSCPKTQKLMRDHGGELCQVMACQKPETVCGHRCYSLETKVAGNGSLQYSGLDVGDLLLQVSGLKGGVQVLAGLQFLLKLQLQLLDLHTQLFVVMEFALTPNLDTTVVKTSVSHLFLIQLEFVVVAEYERHNQIITVALAIMLGTYQVKYAVQMNNIIAFPLVSTTPAVAECRTPPQETRFAVLRGSMMAITSSAVVDRFVTFQDEETLLKHTEAFLGARESDQLHGSRLRLHTSGDHGGLEEGYLEKEKKKISFIPLTFLQLSLKRDALQVSFSSLCCSLLSSLMTVTSVTFQNIHMACFLNPVTPYLLHEGLDLKISFLRLASHCLALSTCHETSLARMFCCGQDYVNMSDTICCSASSGESKAHVKKNDPMPVKCCETELIPESQRCCNGVGYNPLKYVCSDKISTGMMMKETRACETVCPASTQATAHCGRCNFIFTSHVCAVRREPRNSTGKASIKETYSSAKETVCAGSADMLSFTDMNLEPYTTYEYSVSACNSYGQGFHKAIRTTTKEDVPQQVSPSKRTKVINCEDAIFLNRRKLIQSNASVIYYILVQNGTEFYRGMSLSFSDTKGIQPFQEYSYHLKTCSIVRCVANSKVVAATSQGAPRSLQAPGCTAPRTEALPLSSLPEKPGGISPQYQLRQAGRGLTHTDTARGRQHTVTGLQPFTNYSFTLTACTSAGCASSEPFLGQTLQAAPQGVWMTPQRTIIDSATVELYWRLPEKPIGLFAQHQLSSNGTSVFLDGHETRNFTNKNLKPNSRCMYKSAATTGGARAGYIVEAPMHTPEEIQPPYNITVIGPYSIYVAWNSPGILIPKVPVEYNVLLSAGSPAPLTSSAGHHQSILLENLAPFTQYEIRIQACQNGGCGVSDRMFVKTSEAVPMDLDAPVLKALGSACIEVKWMPPKKPNGIITNYFIHRRPAGMEEASLLFVWSEGVLEFTDSTDTLRPFMLYEYQVRAYNSMGSVESSWSSAWTLEAPPTDLPAPWAQATSAHSVLLNWTEPRCPNGIISQYHVIYQERPDDPTVNVSTVRAFTV</sequence>
<dbReference type="InterPro" id="IPR036116">
    <property type="entry name" value="FN3_sf"/>
</dbReference>
<gene>
    <name evidence="2" type="ORF">J0S82_005410</name>
</gene>
<dbReference type="CDD" id="cd00063">
    <property type="entry name" value="FN3"/>
    <property type="match status" value="7"/>
</dbReference>
<dbReference type="PROSITE" id="PS50853">
    <property type="entry name" value="FN3"/>
    <property type="match status" value="9"/>
</dbReference>
<keyword evidence="3" id="KW-1185">Reference proteome</keyword>
<accession>A0A8J6ABX0</accession>